<dbReference type="EMBL" id="FUWW01000021">
    <property type="protein sequence ID" value="SJZ76817.1"/>
    <property type="molecule type" value="Genomic_DNA"/>
</dbReference>
<dbReference type="SUPFAM" id="SSF56784">
    <property type="entry name" value="HAD-like"/>
    <property type="match status" value="1"/>
</dbReference>
<protein>
    <submittedName>
        <fullName evidence="2">Phosphoserine phosphatase</fullName>
    </submittedName>
</protein>
<accession>A0A1T4NCT8</accession>
<dbReference type="RefSeq" id="WP_159443441.1">
    <property type="nucleotide sequence ID" value="NZ_FUWW01000021.1"/>
</dbReference>
<keyword evidence="1" id="KW-0812">Transmembrane</keyword>
<dbReference type="Gene3D" id="3.40.50.1000">
    <property type="entry name" value="HAD superfamily/HAD-like"/>
    <property type="match status" value="1"/>
</dbReference>
<dbReference type="InterPro" id="IPR023214">
    <property type="entry name" value="HAD_sf"/>
</dbReference>
<organism evidence="2 3">
    <name type="scientific">Eubacterium coprostanoligenes</name>
    <dbReference type="NCBI Taxonomy" id="290054"/>
    <lineage>
        <taxon>Bacteria</taxon>
        <taxon>Bacillati</taxon>
        <taxon>Bacillota</taxon>
        <taxon>Clostridia</taxon>
        <taxon>Eubacteriales</taxon>
        <taxon>Eubacteriaceae</taxon>
        <taxon>Eubacterium</taxon>
    </lineage>
</organism>
<evidence type="ECO:0000256" key="1">
    <source>
        <dbReference type="SAM" id="Phobius"/>
    </source>
</evidence>
<dbReference type="AlphaFoldDB" id="A0A1T4NCT8"/>
<proteinExistence type="predicted"/>
<keyword evidence="3" id="KW-1185">Reference proteome</keyword>
<evidence type="ECO:0000313" key="3">
    <source>
        <dbReference type="Proteomes" id="UP000190657"/>
    </source>
</evidence>
<dbReference type="Proteomes" id="UP000190657">
    <property type="component" value="Unassembled WGS sequence"/>
</dbReference>
<gene>
    <name evidence="2" type="ORF">SAMN02745114_01550</name>
</gene>
<keyword evidence="1" id="KW-0472">Membrane</keyword>
<feature type="transmembrane region" description="Helical" evidence="1">
    <location>
        <begin position="28"/>
        <end position="53"/>
    </location>
</feature>
<dbReference type="STRING" id="290054.SAMN02745114_01550"/>
<reference evidence="2 3" key="1">
    <citation type="submission" date="2017-02" db="EMBL/GenBank/DDBJ databases">
        <authorList>
            <person name="Peterson S.W."/>
        </authorList>
    </citation>
    <scope>NUCLEOTIDE SEQUENCE [LARGE SCALE GENOMIC DNA]</scope>
    <source>
        <strain evidence="2 3">ATCC 51222</strain>
    </source>
</reference>
<keyword evidence="1" id="KW-1133">Transmembrane helix</keyword>
<dbReference type="Pfam" id="PF12710">
    <property type="entry name" value="HAD"/>
    <property type="match status" value="1"/>
</dbReference>
<name>A0A1T4NCT8_9FIRM</name>
<dbReference type="InterPro" id="IPR036412">
    <property type="entry name" value="HAD-like_sf"/>
</dbReference>
<dbReference type="OrthoDB" id="9794212at2"/>
<evidence type="ECO:0000313" key="2">
    <source>
        <dbReference type="EMBL" id="SJZ76817.1"/>
    </source>
</evidence>
<sequence>MQIDIYDFDKTIVPFDSGSLFFMYCMIHYPWCIIILPIVAVAGLLLGLGLIGFTEFKRTCYLYLPMIPTEKAVKKFWDKYINKVHPWFLERKRYSIIISASPDFLLEEIANRLKVDELICSRHNRKTGVIIGKNCRAEEKVRRLYEMHKPEDLEVMDVYSDSYRHDKYIFSLAQNQCYHIEHSKKVPFNYKDVYSD</sequence>